<dbReference type="GO" id="GO:0046872">
    <property type="term" value="F:metal ion binding"/>
    <property type="evidence" value="ECO:0007669"/>
    <property type="project" value="UniProtKB-KW"/>
</dbReference>
<feature type="binding site" evidence="17">
    <location>
        <position position="336"/>
    </location>
    <ligand>
        <name>Ca(2+)</name>
        <dbReference type="ChEBI" id="CHEBI:29108"/>
    </ligand>
</feature>
<feature type="domain" description="Fumarylacetoacetase-like C-terminal" evidence="18">
    <location>
        <begin position="262"/>
        <end position="532"/>
    </location>
</feature>
<evidence type="ECO:0000313" key="20">
    <source>
        <dbReference type="EMBL" id="SPQ94152.1"/>
    </source>
</evidence>
<dbReference type="Gene3D" id="2.30.30.230">
    <property type="entry name" value="Fumarylacetoacetase, N-terminal domain"/>
    <property type="match status" value="1"/>
</dbReference>
<dbReference type="GO" id="GO:0006572">
    <property type="term" value="P:L-tyrosine catabolic process"/>
    <property type="evidence" value="ECO:0007669"/>
    <property type="project" value="UniProtKB-KW"/>
</dbReference>
<feature type="binding site" evidence="17">
    <location>
        <position position="394"/>
    </location>
    <ligand>
        <name>Mg(2+)</name>
        <dbReference type="ChEBI" id="CHEBI:18420"/>
    </ligand>
</feature>
<geneLocation type="mitochondrion" evidence="20"/>
<feature type="binding site" evidence="17">
    <location>
        <position position="370"/>
    </location>
    <ligand>
        <name>Ca(2+)</name>
        <dbReference type="ChEBI" id="CHEBI:29108"/>
    </ligand>
</feature>
<feature type="binding site" evidence="17">
    <location>
        <position position="390"/>
    </location>
    <ligand>
        <name>Mg(2+)</name>
        <dbReference type="ChEBI" id="CHEBI:18420"/>
    </ligand>
</feature>
<comment type="catalytic activity">
    <reaction evidence="1">
        <text>4-fumarylacetoacetate + H2O = acetoacetate + fumarate + H(+)</text>
        <dbReference type="Rhea" id="RHEA:10244"/>
        <dbReference type="ChEBI" id="CHEBI:13705"/>
        <dbReference type="ChEBI" id="CHEBI:15377"/>
        <dbReference type="ChEBI" id="CHEBI:15378"/>
        <dbReference type="ChEBI" id="CHEBI:18034"/>
        <dbReference type="ChEBI" id="CHEBI:29806"/>
        <dbReference type="EC" id="3.7.1.2"/>
    </reaction>
</comment>
<evidence type="ECO:0000256" key="7">
    <source>
        <dbReference type="ARBA" id="ARBA00014741"/>
    </source>
</evidence>
<evidence type="ECO:0000256" key="14">
    <source>
        <dbReference type="ARBA" id="ARBA00031740"/>
    </source>
</evidence>
<comment type="cofactor">
    <cofactor evidence="3 17">
        <name>Mg(2+)</name>
        <dbReference type="ChEBI" id="CHEBI:18420"/>
    </cofactor>
</comment>
<keyword evidence="12" id="KW-0828">Tyrosine catabolism</keyword>
<dbReference type="EMBL" id="OVEO01000002">
    <property type="protein sequence ID" value="SPQ94152.1"/>
    <property type="molecule type" value="Genomic_DNA"/>
</dbReference>
<dbReference type="SUPFAM" id="SSF56529">
    <property type="entry name" value="FAH"/>
    <property type="match status" value="1"/>
</dbReference>
<organism evidence="20 21">
    <name type="scientific">Plasmodiophora brassicae</name>
    <name type="common">Clubroot disease agent</name>
    <dbReference type="NCBI Taxonomy" id="37360"/>
    <lineage>
        <taxon>Eukaryota</taxon>
        <taxon>Sar</taxon>
        <taxon>Rhizaria</taxon>
        <taxon>Endomyxa</taxon>
        <taxon>Phytomyxea</taxon>
        <taxon>Plasmodiophorida</taxon>
        <taxon>Plasmodiophoridae</taxon>
        <taxon>Plasmodiophora</taxon>
    </lineage>
</organism>
<comment type="cofactor">
    <cofactor evidence="2 17">
        <name>Ca(2+)</name>
        <dbReference type="ChEBI" id="CHEBI:29108"/>
    </cofactor>
</comment>
<dbReference type="InterPro" id="IPR005959">
    <property type="entry name" value="Fumarylacetoacetase"/>
</dbReference>
<feature type="binding site" evidence="17">
    <location>
        <position position="263"/>
    </location>
    <ligand>
        <name>Ca(2+)</name>
        <dbReference type="ChEBI" id="CHEBI:29108"/>
    </ligand>
</feature>
<proteinExistence type="inferred from homology"/>
<keyword evidence="9" id="KW-0378">Hydrolase</keyword>
<dbReference type="Proteomes" id="UP000290189">
    <property type="component" value="Unassembled WGS sequence"/>
</dbReference>
<dbReference type="SUPFAM" id="SSF63433">
    <property type="entry name" value="Fumarylacetoacetate hydrolase, FAH, N-terminal domain"/>
    <property type="match status" value="1"/>
</dbReference>
<evidence type="ECO:0000256" key="15">
    <source>
        <dbReference type="PIRSR" id="PIRSR605959-1"/>
    </source>
</evidence>
<evidence type="ECO:0000256" key="1">
    <source>
        <dbReference type="ARBA" id="ARBA00000353"/>
    </source>
</evidence>
<accession>A0A3P3Y1Y8</accession>
<feature type="binding site" evidence="16">
    <location>
        <position position="381"/>
    </location>
    <ligand>
        <name>substrate</name>
    </ligand>
</feature>
<evidence type="ECO:0000256" key="8">
    <source>
        <dbReference type="ARBA" id="ARBA00022723"/>
    </source>
</evidence>
<keyword evidence="11 17" id="KW-0460">Magnesium</keyword>
<feature type="binding site" evidence="16">
    <location>
        <position position="279"/>
    </location>
    <ligand>
        <name>substrate</name>
    </ligand>
</feature>
<dbReference type="GO" id="GO:0006559">
    <property type="term" value="P:L-phenylalanine catabolic process"/>
    <property type="evidence" value="ECO:0007669"/>
    <property type="project" value="UniProtKB-UniPathway"/>
</dbReference>
<evidence type="ECO:0000256" key="4">
    <source>
        <dbReference type="ARBA" id="ARBA00004782"/>
    </source>
</evidence>
<dbReference type="InterPro" id="IPR036462">
    <property type="entry name" value="Fumarylacetoacetase_N_sf"/>
</dbReference>
<gene>
    <name evidence="20" type="ORF">PLBR_LOCUS1367</name>
</gene>
<evidence type="ECO:0000256" key="3">
    <source>
        <dbReference type="ARBA" id="ARBA00001946"/>
    </source>
</evidence>
<protein>
    <recommendedName>
        <fullName evidence="7">Fumarylacetoacetase</fullName>
        <ecNumber evidence="6">3.7.1.2</ecNumber>
    </recommendedName>
    <alternativeName>
        <fullName evidence="14">Fumarylacetoacetate hydrolase</fullName>
    </alternativeName>
</protein>
<feature type="binding site" evidence="16">
    <location>
        <position position="377"/>
    </location>
    <ligand>
        <name>substrate</name>
    </ligand>
</feature>
<evidence type="ECO:0000313" key="21">
    <source>
        <dbReference type="Proteomes" id="UP000290189"/>
    </source>
</evidence>
<evidence type="ECO:0000256" key="5">
    <source>
        <dbReference type="ARBA" id="ARBA00010211"/>
    </source>
</evidence>
<dbReference type="FunFam" id="3.90.850.10:FF:000004">
    <property type="entry name" value="Fumarylacetoacetase"/>
    <property type="match status" value="1"/>
</dbReference>
<evidence type="ECO:0000256" key="16">
    <source>
        <dbReference type="PIRSR" id="PIRSR605959-2"/>
    </source>
</evidence>
<comment type="pathway">
    <text evidence="4">Amino-acid degradation; L-phenylalanine degradation; acetoacetate and fumarate from L-phenylalanine: step 6/6.</text>
</comment>
<evidence type="ECO:0000256" key="10">
    <source>
        <dbReference type="ARBA" id="ARBA00022837"/>
    </source>
</evidence>
<keyword evidence="8 17" id="KW-0479">Metal-binding</keyword>
<dbReference type="InterPro" id="IPR011234">
    <property type="entry name" value="Fumarylacetoacetase-like_C"/>
</dbReference>
<evidence type="ECO:0000256" key="9">
    <source>
        <dbReference type="ARBA" id="ARBA00022801"/>
    </source>
</evidence>
<dbReference type="PANTHER" id="PTHR43069">
    <property type="entry name" value="FUMARYLACETOACETASE"/>
    <property type="match status" value="1"/>
</dbReference>
<dbReference type="InterPro" id="IPR036663">
    <property type="entry name" value="Fumarylacetoacetase_C_sf"/>
</dbReference>
<evidence type="ECO:0000256" key="17">
    <source>
        <dbReference type="PIRSR" id="PIRSR605959-3"/>
    </source>
</evidence>
<feature type="binding site" evidence="17">
    <location>
        <position position="338"/>
    </location>
    <ligand>
        <name>Ca(2+)</name>
        <dbReference type="ChEBI" id="CHEBI:29108"/>
    </ligand>
</feature>
<evidence type="ECO:0000256" key="11">
    <source>
        <dbReference type="ARBA" id="ARBA00022842"/>
    </source>
</evidence>
<dbReference type="InterPro" id="IPR015377">
    <property type="entry name" value="Fumarylacetoacetase_N"/>
</dbReference>
<comment type="similarity">
    <text evidence="5">Belongs to the FAH family.</text>
</comment>
<evidence type="ECO:0000256" key="12">
    <source>
        <dbReference type="ARBA" id="ARBA00022878"/>
    </source>
</evidence>
<dbReference type="Gene3D" id="3.90.850.10">
    <property type="entry name" value="Fumarylacetoacetase-like, C-terminal domain"/>
    <property type="match status" value="1"/>
</dbReference>
<feature type="binding site" evidence="16">
    <location>
        <position position="265"/>
    </location>
    <ligand>
        <name>substrate</name>
    </ligand>
</feature>
<dbReference type="UniPathway" id="UPA00139">
    <property type="reaction ID" value="UER00341"/>
</dbReference>
<evidence type="ECO:0000256" key="2">
    <source>
        <dbReference type="ARBA" id="ARBA00001913"/>
    </source>
</evidence>
<name>A0A3P3Y1Y8_PLABS</name>
<keyword evidence="13" id="KW-0585">Phenylalanine catabolism</keyword>
<feature type="active site" description="Proton acceptor" evidence="15">
    <location>
        <position position="270"/>
    </location>
</feature>
<evidence type="ECO:0000259" key="18">
    <source>
        <dbReference type="Pfam" id="PF01557"/>
    </source>
</evidence>
<feature type="binding site" evidence="16">
    <location>
        <position position="488"/>
    </location>
    <ligand>
        <name>substrate</name>
    </ligand>
</feature>
<dbReference type="GO" id="GO:1902000">
    <property type="term" value="P:homogentisate catabolic process"/>
    <property type="evidence" value="ECO:0007669"/>
    <property type="project" value="TreeGrafter"/>
</dbReference>
<keyword evidence="10 17" id="KW-0106">Calcium</keyword>
<dbReference type="Pfam" id="PF01557">
    <property type="entry name" value="FAA_hydrolase"/>
    <property type="match status" value="1"/>
</dbReference>
<dbReference type="EC" id="3.7.1.2" evidence="6"/>
<evidence type="ECO:0000256" key="13">
    <source>
        <dbReference type="ARBA" id="ARBA00023232"/>
    </source>
</evidence>
<keyword evidence="20" id="KW-0496">Mitochondrion</keyword>
<feature type="binding site" evidence="17">
    <location>
        <position position="370"/>
    </location>
    <ligand>
        <name>Mg(2+)</name>
        <dbReference type="ChEBI" id="CHEBI:18420"/>
    </ligand>
</feature>
<dbReference type="AlphaFoldDB" id="A0A3P3Y1Y8"/>
<dbReference type="NCBIfam" id="TIGR01266">
    <property type="entry name" value="fum_ac_acetase"/>
    <property type="match status" value="1"/>
</dbReference>
<dbReference type="GO" id="GO:0004334">
    <property type="term" value="F:fumarylacetoacetase activity"/>
    <property type="evidence" value="ECO:0007669"/>
    <property type="project" value="UniProtKB-EC"/>
</dbReference>
<dbReference type="PANTHER" id="PTHR43069:SF2">
    <property type="entry name" value="FUMARYLACETOACETASE"/>
    <property type="match status" value="1"/>
</dbReference>
<feature type="domain" description="Fumarylacetoacetase N-terminal" evidence="19">
    <location>
        <begin position="157"/>
        <end position="255"/>
    </location>
</feature>
<evidence type="ECO:0000256" key="6">
    <source>
        <dbReference type="ARBA" id="ARBA00012094"/>
    </source>
</evidence>
<reference evidence="20 21" key="1">
    <citation type="submission" date="2018-03" db="EMBL/GenBank/DDBJ databases">
        <authorList>
            <person name="Fogelqvist J."/>
        </authorList>
    </citation>
    <scope>NUCLEOTIDE SEQUENCE [LARGE SCALE GENOMIC DNA]</scope>
</reference>
<sequence>MSPRRVRISYRRRFSGRSSNPWAAHPWTIRLTADGNRQPSWVSIRRSGHAYLLLLQTLAKDDRPPMVPVEMDRKTPLYYASTGCSYRCMNVGSHCLATVTNIKDRACEHDGGEVHAAYPGSHFGVCVCVCVGSVRGRRQDCTMSWVEVHPDSGFPLQNLPYGVFKAVNDHACRIGVAIGDHVLSLPELVQAGLLPFPSLSKPTLNEFMSLGPEQWSNARRTIQKLLAKDTPTLRDNTELRRRALLRRDQVAMQMPCEIGDYTDFYSSRQHATNVGIMFRGPDNALQPNWLHMPIGYHGRASSVVVSGTNLHRPCGQLRPADDKPPVHGPCQQLDFELEMAFFVGPGSRLGEPLSIADAHSHIFGLVLMNDWSARDVQKWEYVPLGPFNGKNFGTSISPWIVTMEALRPFQVEPEPQTPPPLPYIQDPHNVAYDINLEVSITPDGPSASEVIVSRTNARHLYWSFAQQLAHHTSTGCNVRPGDLMGSGTISGSEPGSFGSMLEISWKGTKPVTMKDGTQRCFLQDGDTVRMTGICGSSKVPYKIGFGDVVGKVLPAFKKV</sequence>
<evidence type="ECO:0000259" key="19">
    <source>
        <dbReference type="Pfam" id="PF09298"/>
    </source>
</evidence>
<dbReference type="Pfam" id="PF09298">
    <property type="entry name" value="FAA_hydrolase_N"/>
    <property type="match status" value="1"/>
</dbReference>